<dbReference type="Proteomes" id="UP001153712">
    <property type="component" value="Chromosome 13"/>
</dbReference>
<feature type="region of interest" description="Disordered" evidence="1">
    <location>
        <begin position="48"/>
        <end position="70"/>
    </location>
</feature>
<gene>
    <name evidence="2" type="ORF">PHYEVI_LOCUS3683</name>
</gene>
<feature type="region of interest" description="Disordered" evidence="1">
    <location>
        <begin position="124"/>
        <end position="197"/>
    </location>
</feature>
<evidence type="ECO:0000256" key="1">
    <source>
        <dbReference type="SAM" id="MobiDB-lite"/>
    </source>
</evidence>
<sequence>MTGTGAHERLKNKFVEDLGLESSIPLFLIQSRTWQNWSCMLVHDEQSNNVEGSAADPPPPAARRAAGEAGASRRRMWDIKKFLPERAWCMAMCSNFPRSGSRILTDRAILEKRAVWMEKREGRGQCGEDYNSPHFNEQTPPSQPVSQYQRPNPEDHKNPVTTTINPNNQIFPESTFNEKKKPQLPYPVSGRRSSKVSSEKASPYVAVTYHPEGSIITAHYARARSRTVIGRDYLVVSRRIREGVGGSLNVRPTPVGKGVGADGPSRVTGEYQSRRKHYYGSFNEIEDPPAALLIRKKPDKLPIDSELLTFSDLFFPLISRRFLKNSLDLSRIFRPN</sequence>
<proteinExistence type="predicted"/>
<accession>A0A9N9TJ51</accession>
<reference evidence="2" key="1">
    <citation type="submission" date="2022-01" db="EMBL/GenBank/DDBJ databases">
        <authorList>
            <person name="King R."/>
        </authorList>
    </citation>
    <scope>NUCLEOTIDE SEQUENCE</scope>
</reference>
<evidence type="ECO:0000313" key="2">
    <source>
        <dbReference type="EMBL" id="CAG9857278.1"/>
    </source>
</evidence>
<evidence type="ECO:0000313" key="3">
    <source>
        <dbReference type="Proteomes" id="UP001153712"/>
    </source>
</evidence>
<feature type="compositionally biased region" description="Polar residues" evidence="1">
    <location>
        <begin position="133"/>
        <end position="150"/>
    </location>
</feature>
<protein>
    <submittedName>
        <fullName evidence="2">Uncharacterized protein</fullName>
    </submittedName>
</protein>
<name>A0A9N9TJ51_PHYSR</name>
<dbReference type="AlphaFoldDB" id="A0A9N9TJ51"/>
<dbReference type="EMBL" id="OU900106">
    <property type="protein sequence ID" value="CAG9857278.1"/>
    <property type="molecule type" value="Genomic_DNA"/>
</dbReference>
<feature type="compositionally biased region" description="Polar residues" evidence="1">
    <location>
        <begin position="159"/>
        <end position="175"/>
    </location>
</feature>
<keyword evidence="3" id="KW-1185">Reference proteome</keyword>
<organism evidence="2 3">
    <name type="scientific">Phyllotreta striolata</name>
    <name type="common">Striped flea beetle</name>
    <name type="synonym">Crioceris striolata</name>
    <dbReference type="NCBI Taxonomy" id="444603"/>
    <lineage>
        <taxon>Eukaryota</taxon>
        <taxon>Metazoa</taxon>
        <taxon>Ecdysozoa</taxon>
        <taxon>Arthropoda</taxon>
        <taxon>Hexapoda</taxon>
        <taxon>Insecta</taxon>
        <taxon>Pterygota</taxon>
        <taxon>Neoptera</taxon>
        <taxon>Endopterygota</taxon>
        <taxon>Coleoptera</taxon>
        <taxon>Polyphaga</taxon>
        <taxon>Cucujiformia</taxon>
        <taxon>Chrysomeloidea</taxon>
        <taxon>Chrysomelidae</taxon>
        <taxon>Galerucinae</taxon>
        <taxon>Alticini</taxon>
        <taxon>Phyllotreta</taxon>
    </lineage>
</organism>